<dbReference type="KEGG" id="geo:Geob_2209"/>
<dbReference type="EMBL" id="CP001390">
    <property type="protein sequence ID" value="ACM20563.1"/>
    <property type="molecule type" value="Genomic_DNA"/>
</dbReference>
<protein>
    <submittedName>
        <fullName evidence="1">THUMP domain RNA-binding protein</fullName>
    </submittedName>
</protein>
<dbReference type="STRING" id="316067.Geob_2209"/>
<evidence type="ECO:0000313" key="2">
    <source>
        <dbReference type="Proteomes" id="UP000007721"/>
    </source>
</evidence>
<dbReference type="AlphaFoldDB" id="B9M9J1"/>
<dbReference type="eggNOG" id="COG1818">
    <property type="taxonomic scope" value="Bacteria"/>
</dbReference>
<proteinExistence type="predicted"/>
<evidence type="ECO:0000313" key="1">
    <source>
        <dbReference type="EMBL" id="ACM20563.1"/>
    </source>
</evidence>
<dbReference type="OrthoDB" id="8545772at2"/>
<dbReference type="Proteomes" id="UP000007721">
    <property type="component" value="Chromosome"/>
</dbReference>
<accession>B9M9J1</accession>
<dbReference type="HOGENOM" id="CLU_1495458_0_0_7"/>
<name>B9M9J1_GEODF</name>
<dbReference type="RefSeq" id="WP_012647292.1">
    <property type="nucleotide sequence ID" value="NC_011979.1"/>
</dbReference>
<sequence>MREWNAVVTVHEGGFTEARRLLEQHGPVAKSDFFNILLMRATDPFQVLAALHGQFADNRAIATCISRFMPMERLFTFQSAAEFEQRCRHEVLSFIPRLVDSRFHVRMHRRGFKGKLSSMDEERFLDEFLLQQLAEAGTSGKITFDDPDAVIALETVGTQGGLSLFTKAQLAQFPLLHLD</sequence>
<reference evidence="1 2" key="1">
    <citation type="submission" date="2009-01" db="EMBL/GenBank/DDBJ databases">
        <title>Complete sequence of Geobacter sp. FRC-32.</title>
        <authorList>
            <consortium name="US DOE Joint Genome Institute"/>
            <person name="Lucas S."/>
            <person name="Copeland A."/>
            <person name="Lapidus A."/>
            <person name="Glavina del Rio T."/>
            <person name="Dalin E."/>
            <person name="Tice H."/>
            <person name="Bruce D."/>
            <person name="Goodwin L."/>
            <person name="Pitluck S."/>
            <person name="Saunders E."/>
            <person name="Brettin T."/>
            <person name="Detter J.C."/>
            <person name="Han C."/>
            <person name="Larimer F."/>
            <person name="Land M."/>
            <person name="Hauser L."/>
            <person name="Kyrpides N."/>
            <person name="Ovchinnikova G."/>
            <person name="Kostka J."/>
            <person name="Richardson P."/>
        </authorList>
    </citation>
    <scope>NUCLEOTIDE SEQUENCE [LARGE SCALE GENOMIC DNA]</scope>
    <source>
        <strain evidence="2">DSM 22248 / JCM 15807 / FRC-32</strain>
    </source>
</reference>
<gene>
    <name evidence="1" type="ordered locus">Geob_2209</name>
</gene>
<organism evidence="1 2">
    <name type="scientific">Geotalea daltonii (strain DSM 22248 / JCM 15807 / FRC-32)</name>
    <name type="common">Geobacter daltonii</name>
    <dbReference type="NCBI Taxonomy" id="316067"/>
    <lineage>
        <taxon>Bacteria</taxon>
        <taxon>Pseudomonadati</taxon>
        <taxon>Thermodesulfobacteriota</taxon>
        <taxon>Desulfuromonadia</taxon>
        <taxon>Geobacterales</taxon>
        <taxon>Geobacteraceae</taxon>
        <taxon>Geotalea</taxon>
    </lineage>
</organism>
<keyword evidence="2" id="KW-1185">Reference proteome</keyword>